<evidence type="ECO:0000256" key="3">
    <source>
        <dbReference type="ARBA" id="ARBA00022630"/>
    </source>
</evidence>
<dbReference type="Gene3D" id="1.10.540.10">
    <property type="entry name" value="Acyl-CoA dehydrogenase/oxidase, N-terminal domain"/>
    <property type="match status" value="1"/>
</dbReference>
<dbReference type="SUPFAM" id="SSF56645">
    <property type="entry name" value="Acyl-CoA dehydrogenase NM domain-like"/>
    <property type="match status" value="1"/>
</dbReference>
<keyword evidence="4" id="KW-0274">FAD</keyword>
<dbReference type="AlphaFoldDB" id="A0A482J0Y0"/>
<sequence>MNELEQMLTDSAERLFGNEVTLEQSEAMERGEFPQSLWNAVDKSGLVHVLASEEAGGANASWTEALPVMLAAGRTVTPLPFVDAATATWLLSRLGIEAPQGLLALADLSTAPTASQDGDTWRLSAEVEVPWGRHAQHVLVRAANAWLLLPTEHASVREDANIAGEPRDRLTFVDAVATAASTRQPLEGCDDPAALGALMRAIQITGVLERVLNQTVQYATERIQFGRPIGKFQAIQQQLAVLANEVVASRMAVASACAALSGKDWAQQAMIAKIICGLAAGRAPAIAHQVHGAIGFTREHSLHYATRRLWSWRAEYGNEAQWAAKLGKMAIEHGGDTLWERLTEAA</sequence>
<keyword evidence="3" id="KW-0285">Flavoprotein</keyword>
<gene>
    <name evidence="8" type="ORF">DDF84_027125</name>
</gene>
<dbReference type="EMBL" id="CP037901">
    <property type="protein sequence ID" value="QBP13307.1"/>
    <property type="molecule type" value="Genomic_DNA"/>
</dbReference>
<dbReference type="Pfam" id="PF00441">
    <property type="entry name" value="Acyl-CoA_dh_1"/>
    <property type="match status" value="1"/>
</dbReference>
<reference evidence="8 9" key="1">
    <citation type="submission" date="2019-03" db="EMBL/GenBank/DDBJ databases">
        <title>Comparative insights into the high quality Complete genome sequence of highly metal resistant Cupriavidus metallidurans strain BS1 isolated from a gold-copper mine.</title>
        <authorList>
            <person name="Mazhar H.S."/>
            <person name="Rensing C."/>
        </authorList>
    </citation>
    <scope>NUCLEOTIDE SEQUENCE [LARGE SCALE GENOMIC DNA]</scope>
    <source>
        <strain evidence="8 9">BS1</strain>
    </source>
</reference>
<dbReference type="RefSeq" id="WP_024570000.1">
    <property type="nucleotide sequence ID" value="NZ_CP037901.1"/>
</dbReference>
<evidence type="ECO:0000256" key="5">
    <source>
        <dbReference type="ARBA" id="ARBA00023002"/>
    </source>
</evidence>
<accession>A0A482J0Y0</accession>
<organism evidence="8 9">
    <name type="scientific">Cupriavidus metallidurans</name>
    <dbReference type="NCBI Taxonomy" id="119219"/>
    <lineage>
        <taxon>Bacteria</taxon>
        <taxon>Pseudomonadati</taxon>
        <taxon>Pseudomonadota</taxon>
        <taxon>Betaproteobacteria</taxon>
        <taxon>Burkholderiales</taxon>
        <taxon>Burkholderiaceae</taxon>
        <taxon>Cupriavidus</taxon>
    </lineage>
</organism>
<evidence type="ECO:0000256" key="1">
    <source>
        <dbReference type="ARBA" id="ARBA00001974"/>
    </source>
</evidence>
<dbReference type="GO" id="GO:0050660">
    <property type="term" value="F:flavin adenine dinucleotide binding"/>
    <property type="evidence" value="ECO:0007669"/>
    <property type="project" value="InterPro"/>
</dbReference>
<keyword evidence="5" id="KW-0560">Oxidoreductase</keyword>
<dbReference type="Pfam" id="PF02771">
    <property type="entry name" value="Acyl-CoA_dh_N"/>
    <property type="match status" value="1"/>
</dbReference>
<comment type="similarity">
    <text evidence="2">Belongs to the acyl-CoA dehydrogenase family.</text>
</comment>
<protein>
    <submittedName>
        <fullName evidence="8">Acyl-CoA dehydrogenase</fullName>
    </submittedName>
</protein>
<dbReference type="InterPro" id="IPR037069">
    <property type="entry name" value="AcylCoA_DH/ox_N_sf"/>
</dbReference>
<evidence type="ECO:0000256" key="4">
    <source>
        <dbReference type="ARBA" id="ARBA00022827"/>
    </source>
</evidence>
<dbReference type="Proteomes" id="UP000253772">
    <property type="component" value="Chromosome c2"/>
</dbReference>
<dbReference type="InterPro" id="IPR009075">
    <property type="entry name" value="AcylCo_DH/oxidase_C"/>
</dbReference>
<dbReference type="InterPro" id="IPR013786">
    <property type="entry name" value="AcylCoA_DH/ox_N"/>
</dbReference>
<evidence type="ECO:0000313" key="9">
    <source>
        <dbReference type="Proteomes" id="UP000253772"/>
    </source>
</evidence>
<proteinExistence type="inferred from homology"/>
<evidence type="ECO:0000313" key="8">
    <source>
        <dbReference type="EMBL" id="QBP13307.1"/>
    </source>
</evidence>
<dbReference type="GO" id="GO:0003995">
    <property type="term" value="F:acyl-CoA dehydrogenase activity"/>
    <property type="evidence" value="ECO:0007669"/>
    <property type="project" value="TreeGrafter"/>
</dbReference>
<dbReference type="Gene3D" id="1.20.140.10">
    <property type="entry name" value="Butyryl-CoA Dehydrogenase, subunit A, domain 3"/>
    <property type="match status" value="1"/>
</dbReference>
<dbReference type="PANTHER" id="PTHR43884">
    <property type="entry name" value="ACYL-COA DEHYDROGENASE"/>
    <property type="match status" value="1"/>
</dbReference>
<dbReference type="PANTHER" id="PTHR43884:SF20">
    <property type="entry name" value="ACYL-COA DEHYDROGENASE FADE28"/>
    <property type="match status" value="1"/>
</dbReference>
<evidence type="ECO:0000256" key="2">
    <source>
        <dbReference type="ARBA" id="ARBA00009347"/>
    </source>
</evidence>
<evidence type="ECO:0000259" key="6">
    <source>
        <dbReference type="Pfam" id="PF00441"/>
    </source>
</evidence>
<dbReference type="SUPFAM" id="SSF47203">
    <property type="entry name" value="Acyl-CoA dehydrogenase C-terminal domain-like"/>
    <property type="match status" value="1"/>
</dbReference>
<dbReference type="InterPro" id="IPR009100">
    <property type="entry name" value="AcylCoA_DH/oxidase_NM_dom_sf"/>
</dbReference>
<feature type="domain" description="Acyl-CoA dehydrogenase/oxidase N-terminal" evidence="7">
    <location>
        <begin position="3"/>
        <end position="97"/>
    </location>
</feature>
<name>A0A482J0Y0_9BURK</name>
<dbReference type="OrthoDB" id="2450120at2"/>
<comment type="cofactor">
    <cofactor evidence="1">
        <name>FAD</name>
        <dbReference type="ChEBI" id="CHEBI:57692"/>
    </cofactor>
</comment>
<dbReference type="InterPro" id="IPR036250">
    <property type="entry name" value="AcylCo_DH-like_C"/>
</dbReference>
<feature type="domain" description="Acyl-CoA dehydrogenase/oxidase C-terminal" evidence="6">
    <location>
        <begin position="196"/>
        <end position="309"/>
    </location>
</feature>
<evidence type="ECO:0000259" key="7">
    <source>
        <dbReference type="Pfam" id="PF02771"/>
    </source>
</evidence>